<evidence type="ECO:0000256" key="6">
    <source>
        <dbReference type="ARBA" id="ARBA00022725"/>
    </source>
</evidence>
<evidence type="ECO:0000256" key="2">
    <source>
        <dbReference type="ARBA" id="ARBA00010532"/>
    </source>
</evidence>
<dbReference type="PANTHER" id="PTHR11923:SF109">
    <property type="entry name" value="SENSORY NEURON MEMBRANE PROTEIN 2"/>
    <property type="match status" value="1"/>
</dbReference>
<evidence type="ECO:0000256" key="10">
    <source>
        <dbReference type="ARBA" id="ARBA00023170"/>
    </source>
</evidence>
<dbReference type="InterPro" id="IPR002159">
    <property type="entry name" value="CD36_fam"/>
</dbReference>
<keyword evidence="11" id="KW-0325">Glycoprotein</keyword>
<evidence type="ECO:0000256" key="5">
    <source>
        <dbReference type="ARBA" id="ARBA00022692"/>
    </source>
</evidence>
<evidence type="ECO:0000256" key="7">
    <source>
        <dbReference type="ARBA" id="ARBA00022989"/>
    </source>
</evidence>
<sequence length="93" mass="10592">MWTANRYRVLYVAGFGAVLFLLGVYLGWSGFDTIINMRIRKSVVLEEGSEALNRFQKTPFPLEFKIYFFNISNPDEIMAGGKPAVSEIGPYVY</sequence>
<organism evidence="14 15">
    <name type="scientific">Nesidiocoris tenuis</name>
    <dbReference type="NCBI Taxonomy" id="355587"/>
    <lineage>
        <taxon>Eukaryota</taxon>
        <taxon>Metazoa</taxon>
        <taxon>Ecdysozoa</taxon>
        <taxon>Arthropoda</taxon>
        <taxon>Hexapoda</taxon>
        <taxon>Insecta</taxon>
        <taxon>Pterygota</taxon>
        <taxon>Neoptera</taxon>
        <taxon>Paraneoptera</taxon>
        <taxon>Hemiptera</taxon>
        <taxon>Heteroptera</taxon>
        <taxon>Panheteroptera</taxon>
        <taxon>Cimicomorpha</taxon>
        <taxon>Miridae</taxon>
        <taxon>Dicyphina</taxon>
        <taxon>Nesidiocoris</taxon>
    </lineage>
</organism>
<dbReference type="OrthoDB" id="195015at2759"/>
<keyword evidence="6" id="KW-0552">Olfaction</keyword>
<gene>
    <name evidence="14" type="ORF">NTEN_LOCUS5623</name>
</gene>
<keyword evidence="8 13" id="KW-0472">Membrane</keyword>
<evidence type="ECO:0000256" key="9">
    <source>
        <dbReference type="ARBA" id="ARBA00023157"/>
    </source>
</evidence>
<reference evidence="14 15" key="1">
    <citation type="submission" date="2020-02" db="EMBL/GenBank/DDBJ databases">
        <authorList>
            <person name="Ferguson B K."/>
        </authorList>
    </citation>
    <scope>NUCLEOTIDE SEQUENCE [LARGE SCALE GENOMIC DNA]</scope>
</reference>
<dbReference type="AlphaFoldDB" id="A0A6H5G976"/>
<dbReference type="EMBL" id="CADCXU010008675">
    <property type="protein sequence ID" value="CAA9999340.1"/>
    <property type="molecule type" value="Genomic_DNA"/>
</dbReference>
<dbReference type="GO" id="GO:0005044">
    <property type="term" value="F:scavenger receptor activity"/>
    <property type="evidence" value="ECO:0007669"/>
    <property type="project" value="TreeGrafter"/>
</dbReference>
<dbReference type="GO" id="GO:0005886">
    <property type="term" value="C:plasma membrane"/>
    <property type="evidence" value="ECO:0007669"/>
    <property type="project" value="UniProtKB-SubCell"/>
</dbReference>
<protein>
    <recommendedName>
        <fullName evidence="12">Sensory neuron membrane protein 2</fullName>
    </recommendedName>
</protein>
<feature type="transmembrane region" description="Helical" evidence="13">
    <location>
        <begin position="12"/>
        <end position="31"/>
    </location>
</feature>
<evidence type="ECO:0000256" key="13">
    <source>
        <dbReference type="SAM" id="Phobius"/>
    </source>
</evidence>
<evidence type="ECO:0000313" key="14">
    <source>
        <dbReference type="EMBL" id="CAA9999340.1"/>
    </source>
</evidence>
<dbReference type="GO" id="GO:0005737">
    <property type="term" value="C:cytoplasm"/>
    <property type="evidence" value="ECO:0007669"/>
    <property type="project" value="TreeGrafter"/>
</dbReference>
<keyword evidence="7 13" id="KW-1133">Transmembrane helix</keyword>
<dbReference type="Proteomes" id="UP000479000">
    <property type="component" value="Unassembled WGS sequence"/>
</dbReference>
<keyword evidence="9" id="KW-1015">Disulfide bond</keyword>
<evidence type="ECO:0000313" key="15">
    <source>
        <dbReference type="Proteomes" id="UP000479000"/>
    </source>
</evidence>
<evidence type="ECO:0000256" key="11">
    <source>
        <dbReference type="ARBA" id="ARBA00023180"/>
    </source>
</evidence>
<comment type="similarity">
    <text evidence="2">Belongs to the CD36 family.</text>
</comment>
<dbReference type="Pfam" id="PF01130">
    <property type="entry name" value="CD36"/>
    <property type="match status" value="1"/>
</dbReference>
<feature type="non-terminal residue" evidence="14">
    <location>
        <position position="93"/>
    </location>
</feature>
<evidence type="ECO:0000256" key="1">
    <source>
        <dbReference type="ARBA" id="ARBA00004236"/>
    </source>
</evidence>
<evidence type="ECO:0000256" key="3">
    <source>
        <dbReference type="ARBA" id="ARBA00022475"/>
    </source>
</evidence>
<dbReference type="PRINTS" id="PR01609">
    <property type="entry name" value="CD36FAMILY"/>
</dbReference>
<evidence type="ECO:0000256" key="4">
    <source>
        <dbReference type="ARBA" id="ARBA00022606"/>
    </source>
</evidence>
<keyword evidence="10" id="KW-0675">Receptor</keyword>
<evidence type="ECO:0000256" key="12">
    <source>
        <dbReference type="ARBA" id="ARBA00040645"/>
    </source>
</evidence>
<keyword evidence="3" id="KW-1003">Cell membrane</keyword>
<evidence type="ECO:0000256" key="8">
    <source>
        <dbReference type="ARBA" id="ARBA00023136"/>
    </source>
</evidence>
<keyword evidence="4" id="KW-0716">Sensory transduction</keyword>
<dbReference type="GO" id="GO:0007608">
    <property type="term" value="P:sensory perception of smell"/>
    <property type="evidence" value="ECO:0007669"/>
    <property type="project" value="UniProtKB-KW"/>
</dbReference>
<proteinExistence type="inferred from homology"/>
<keyword evidence="5 13" id="KW-0812">Transmembrane</keyword>
<comment type="subcellular location">
    <subcellularLocation>
        <location evidence="1">Cell membrane</location>
    </subcellularLocation>
</comment>
<accession>A0A6H5G976</accession>
<dbReference type="PANTHER" id="PTHR11923">
    <property type="entry name" value="SCAVENGER RECEPTOR CLASS B TYPE-1 SR-B1"/>
    <property type="match status" value="1"/>
</dbReference>
<name>A0A6H5G976_9HEMI</name>
<keyword evidence="15" id="KW-1185">Reference proteome</keyword>